<protein>
    <recommendedName>
        <fullName evidence="4">DUF2946 domain-containing protein</fullName>
    </recommendedName>
</protein>
<dbReference type="Proteomes" id="UP000297535">
    <property type="component" value="Unassembled WGS sequence"/>
</dbReference>
<proteinExistence type="predicted"/>
<evidence type="ECO:0000313" key="3">
    <source>
        <dbReference type="Proteomes" id="UP000297535"/>
    </source>
</evidence>
<keyword evidence="3" id="KW-1185">Reference proteome</keyword>
<feature type="region of interest" description="Disordered" evidence="1">
    <location>
        <begin position="99"/>
        <end position="122"/>
    </location>
</feature>
<evidence type="ECO:0008006" key="4">
    <source>
        <dbReference type="Google" id="ProtNLM"/>
    </source>
</evidence>
<gene>
    <name evidence="2" type="ORF">EU555_00745</name>
</gene>
<evidence type="ECO:0000256" key="1">
    <source>
        <dbReference type="SAM" id="MobiDB-lite"/>
    </source>
</evidence>
<organism evidence="2 3">
    <name type="scientific">Methylobacterium nonmethylotrophicum</name>
    <dbReference type="NCBI Taxonomy" id="1141884"/>
    <lineage>
        <taxon>Bacteria</taxon>
        <taxon>Pseudomonadati</taxon>
        <taxon>Pseudomonadota</taxon>
        <taxon>Alphaproteobacteria</taxon>
        <taxon>Hyphomicrobiales</taxon>
        <taxon>Methylobacteriaceae</taxon>
        <taxon>Methylobacterium</taxon>
    </lineage>
</organism>
<dbReference type="EMBL" id="SRLB01000001">
    <property type="protein sequence ID" value="TGE02710.1"/>
    <property type="molecule type" value="Genomic_DNA"/>
</dbReference>
<dbReference type="AlphaFoldDB" id="A0A4Z0NXZ3"/>
<comment type="caution">
    <text evidence="2">The sequence shown here is derived from an EMBL/GenBank/DDBJ whole genome shotgun (WGS) entry which is preliminary data.</text>
</comment>
<accession>A0A4Z0NXZ3</accession>
<name>A0A4Z0NXZ3_9HYPH</name>
<evidence type="ECO:0000313" key="2">
    <source>
        <dbReference type="EMBL" id="TGE02710.1"/>
    </source>
</evidence>
<feature type="compositionally biased region" description="Low complexity" evidence="1">
    <location>
        <begin position="113"/>
        <end position="122"/>
    </location>
</feature>
<dbReference type="OrthoDB" id="8005980at2"/>
<reference evidence="2 3" key="1">
    <citation type="submission" date="2019-04" db="EMBL/GenBank/DDBJ databases">
        <authorList>
            <person name="Feng G."/>
            <person name="Zhu H."/>
        </authorList>
    </citation>
    <scope>NUCLEOTIDE SEQUENCE [LARGE SCALE GENOMIC DNA]</scope>
    <source>
        <strain evidence="2 3">6HR-1</strain>
    </source>
</reference>
<sequence length="122" mass="12294">MSDRRHESGRRTARWRAAAAVLSLYGLLLQAFLVGLNPAPVMAGAGIICQSHQDAGTGSGAPAHGHACCTVACPGPLAPPEPVAGPGWPPRAAIGLSWRIDAAAPPRGPPSRPSSARGPPAA</sequence>